<comment type="caution">
    <text evidence="4">The sequence shown here is derived from an EMBL/GenBank/DDBJ whole genome shotgun (WGS) entry which is preliminary data.</text>
</comment>
<name>A0A5N5TIF4_9CRUS</name>
<dbReference type="InterPro" id="IPR033332">
    <property type="entry name" value="BTG"/>
</dbReference>
<dbReference type="InterPro" id="IPR002087">
    <property type="entry name" value="Anti_prolifrtn"/>
</dbReference>
<dbReference type="PANTHER" id="PTHR22978:SF44">
    <property type="entry name" value="PROTEIN BTG3-LIKE PROTEIN"/>
    <property type="match status" value="1"/>
</dbReference>
<organism evidence="4 5">
    <name type="scientific">Armadillidium nasatum</name>
    <dbReference type="NCBI Taxonomy" id="96803"/>
    <lineage>
        <taxon>Eukaryota</taxon>
        <taxon>Metazoa</taxon>
        <taxon>Ecdysozoa</taxon>
        <taxon>Arthropoda</taxon>
        <taxon>Crustacea</taxon>
        <taxon>Multicrustacea</taxon>
        <taxon>Malacostraca</taxon>
        <taxon>Eumalacostraca</taxon>
        <taxon>Peracarida</taxon>
        <taxon>Isopoda</taxon>
        <taxon>Oniscidea</taxon>
        <taxon>Crinocheta</taxon>
        <taxon>Armadillidiidae</taxon>
        <taxon>Armadillidium</taxon>
    </lineage>
</organism>
<dbReference type="PANTHER" id="PTHR22978">
    <property type="entry name" value="B-CELL TRANSLOCATION GENE"/>
    <property type="match status" value="1"/>
</dbReference>
<evidence type="ECO:0000259" key="3">
    <source>
        <dbReference type="PROSITE" id="PS01203"/>
    </source>
</evidence>
<accession>A0A5N5TIF4</accession>
<protein>
    <recommendedName>
        <fullName evidence="3">Anti-proliferative protein domain-containing protein</fullName>
    </recommendedName>
</protein>
<dbReference type="OrthoDB" id="6355883at2759"/>
<dbReference type="GO" id="GO:0005634">
    <property type="term" value="C:nucleus"/>
    <property type="evidence" value="ECO:0007669"/>
    <property type="project" value="TreeGrafter"/>
</dbReference>
<dbReference type="GO" id="GO:0005737">
    <property type="term" value="C:cytoplasm"/>
    <property type="evidence" value="ECO:0007669"/>
    <property type="project" value="TreeGrafter"/>
</dbReference>
<evidence type="ECO:0000313" key="4">
    <source>
        <dbReference type="EMBL" id="KAB7506301.1"/>
    </source>
</evidence>
<reference evidence="4 5" key="1">
    <citation type="journal article" date="2019" name="PLoS Biol.">
        <title>Sex chromosomes control vertical transmission of feminizing Wolbachia symbionts in an isopod.</title>
        <authorList>
            <person name="Becking T."/>
            <person name="Chebbi M.A."/>
            <person name="Giraud I."/>
            <person name="Moumen B."/>
            <person name="Laverre T."/>
            <person name="Caubet Y."/>
            <person name="Peccoud J."/>
            <person name="Gilbert C."/>
            <person name="Cordaux R."/>
        </authorList>
    </citation>
    <scope>NUCLEOTIDE SEQUENCE [LARGE SCALE GENOMIC DNA]</scope>
    <source>
        <strain evidence="4">ANa2</strain>
        <tissue evidence="4">Whole body excluding digestive tract and cuticle</tissue>
    </source>
</reference>
<feature type="compositionally biased region" description="Basic and acidic residues" evidence="2">
    <location>
        <begin position="94"/>
        <end position="103"/>
    </location>
</feature>
<dbReference type="PROSITE" id="PS01203">
    <property type="entry name" value="BTG_2"/>
    <property type="match status" value="1"/>
</dbReference>
<dbReference type="AlphaFoldDB" id="A0A5N5TIF4"/>
<proteinExistence type="inferred from homology"/>
<feature type="region of interest" description="Disordered" evidence="2">
    <location>
        <begin position="74"/>
        <end position="111"/>
    </location>
</feature>
<dbReference type="Proteomes" id="UP000326759">
    <property type="component" value="Unassembled WGS sequence"/>
</dbReference>
<dbReference type="InterPro" id="IPR036054">
    <property type="entry name" value="BTG-like_sf"/>
</dbReference>
<gene>
    <name evidence="4" type="ORF">Anas_08231</name>
</gene>
<dbReference type="SUPFAM" id="SSF160696">
    <property type="entry name" value="BTG domain-like"/>
    <property type="match status" value="1"/>
</dbReference>
<evidence type="ECO:0000313" key="5">
    <source>
        <dbReference type="Proteomes" id="UP000326759"/>
    </source>
</evidence>
<dbReference type="EMBL" id="SEYY01000890">
    <property type="protein sequence ID" value="KAB7506301.1"/>
    <property type="molecule type" value="Genomic_DNA"/>
</dbReference>
<sequence>MPDLNLPLELTVWVDPNEVSCRFGEHKGSYCTVASFNEDTQTFVHSYRSKVSESSGAHVSGNFYTSKQVLWKESSETSSKQEEKKPALSANENDMSKSHKESLSQESKGNHIVKKNISSPQLNGICVEITEAFPPVQEKNTSSTFSKSSSLIGYSTSISPSPNTYINCSSTPHYSLQKDLNFHCMSPVHVSKFHWNTDNLFYENQRNAWYLNRCVATV</sequence>
<evidence type="ECO:0000256" key="1">
    <source>
        <dbReference type="ARBA" id="ARBA00007989"/>
    </source>
</evidence>
<keyword evidence="5" id="KW-1185">Reference proteome</keyword>
<evidence type="ECO:0000256" key="2">
    <source>
        <dbReference type="SAM" id="MobiDB-lite"/>
    </source>
</evidence>
<dbReference type="Pfam" id="PF07742">
    <property type="entry name" value="BTG"/>
    <property type="match status" value="1"/>
</dbReference>
<feature type="domain" description="Anti-proliferative protein" evidence="3">
    <location>
        <begin position="6"/>
        <end position="25"/>
    </location>
</feature>
<dbReference type="Gene3D" id="3.90.640.90">
    <property type="entry name" value="Anti-proliferative protein, N-terminal domain"/>
    <property type="match status" value="1"/>
</dbReference>
<comment type="similarity">
    <text evidence="1">Belongs to the BTG family.</text>
</comment>
<feature type="compositionally biased region" description="Basic and acidic residues" evidence="2">
    <location>
        <begin position="74"/>
        <end position="86"/>
    </location>
</feature>